<protein>
    <submittedName>
        <fullName evidence="2">Uncharacterized protein</fullName>
    </submittedName>
</protein>
<feature type="transmembrane region" description="Helical" evidence="1">
    <location>
        <begin position="131"/>
        <end position="151"/>
    </location>
</feature>
<reference evidence="3" key="2">
    <citation type="submission" date="2015-01" db="EMBL/GenBank/DDBJ databases">
        <title>Evolutionary Origins and Diversification of the Mycorrhizal Mutualists.</title>
        <authorList>
            <consortium name="DOE Joint Genome Institute"/>
            <consortium name="Mycorrhizal Genomics Consortium"/>
            <person name="Kohler A."/>
            <person name="Kuo A."/>
            <person name="Nagy L.G."/>
            <person name="Floudas D."/>
            <person name="Copeland A."/>
            <person name="Barry K.W."/>
            <person name="Cichocki N."/>
            <person name="Veneault-Fourrey C."/>
            <person name="LaButti K."/>
            <person name="Lindquist E.A."/>
            <person name="Lipzen A."/>
            <person name="Lundell T."/>
            <person name="Morin E."/>
            <person name="Murat C."/>
            <person name="Riley R."/>
            <person name="Ohm R."/>
            <person name="Sun H."/>
            <person name="Tunlid A."/>
            <person name="Henrissat B."/>
            <person name="Grigoriev I.V."/>
            <person name="Hibbett D.S."/>
            <person name="Martin F."/>
        </authorList>
    </citation>
    <scope>NUCLEOTIDE SEQUENCE [LARGE SCALE GENOMIC DNA]</scope>
    <source>
        <strain evidence="3">LaAM-08-1</strain>
    </source>
</reference>
<accession>A0A0C9YJM3</accession>
<feature type="transmembrane region" description="Helical" evidence="1">
    <location>
        <begin position="107"/>
        <end position="124"/>
    </location>
</feature>
<organism evidence="2 3">
    <name type="scientific">Laccaria amethystina LaAM-08-1</name>
    <dbReference type="NCBI Taxonomy" id="1095629"/>
    <lineage>
        <taxon>Eukaryota</taxon>
        <taxon>Fungi</taxon>
        <taxon>Dikarya</taxon>
        <taxon>Basidiomycota</taxon>
        <taxon>Agaricomycotina</taxon>
        <taxon>Agaricomycetes</taxon>
        <taxon>Agaricomycetidae</taxon>
        <taxon>Agaricales</taxon>
        <taxon>Agaricineae</taxon>
        <taxon>Hydnangiaceae</taxon>
        <taxon>Laccaria</taxon>
    </lineage>
</organism>
<dbReference type="STRING" id="1095629.A0A0C9YJM3"/>
<keyword evidence="3" id="KW-1185">Reference proteome</keyword>
<evidence type="ECO:0000256" key="1">
    <source>
        <dbReference type="SAM" id="Phobius"/>
    </source>
</evidence>
<dbReference type="AlphaFoldDB" id="A0A0C9YJM3"/>
<feature type="transmembrane region" description="Helical" evidence="1">
    <location>
        <begin position="69"/>
        <end position="87"/>
    </location>
</feature>
<dbReference type="Proteomes" id="UP000054477">
    <property type="component" value="Unassembled WGS sequence"/>
</dbReference>
<proteinExistence type="predicted"/>
<feature type="transmembrane region" description="Helical" evidence="1">
    <location>
        <begin position="39"/>
        <end position="62"/>
    </location>
</feature>
<keyword evidence="1" id="KW-0472">Membrane</keyword>
<dbReference type="EMBL" id="KN838543">
    <property type="protein sequence ID" value="KIK08303.1"/>
    <property type="molecule type" value="Genomic_DNA"/>
</dbReference>
<keyword evidence="1" id="KW-1133">Transmembrane helix</keyword>
<evidence type="ECO:0000313" key="3">
    <source>
        <dbReference type="Proteomes" id="UP000054477"/>
    </source>
</evidence>
<gene>
    <name evidence="2" type="ORF">K443DRAFT_128683</name>
</gene>
<name>A0A0C9YJM3_9AGAR</name>
<evidence type="ECO:0000313" key="2">
    <source>
        <dbReference type="EMBL" id="KIK08303.1"/>
    </source>
</evidence>
<sequence length="193" mass="20927">MTSLSFMHTTNDDSVRTTLDDVSDDVPNNDLPNTNINVLAYWSSTTAALLTVLAVCFALCSFSTDLESFLAQHLAIFFVAIAITLVVNVPSSTPPPIPAEFNPNQPLLTPLSAAAIISAFFAWNSKSTSPLVSLFFLVDLVIGLWGLWALVFNAPAVLSKTTGADKHTSSFIFGNKASASKQKKRWKSERRSE</sequence>
<keyword evidence="1" id="KW-0812">Transmembrane</keyword>
<reference evidence="2 3" key="1">
    <citation type="submission" date="2014-04" db="EMBL/GenBank/DDBJ databases">
        <authorList>
            <consortium name="DOE Joint Genome Institute"/>
            <person name="Kuo A."/>
            <person name="Kohler A."/>
            <person name="Nagy L.G."/>
            <person name="Floudas D."/>
            <person name="Copeland A."/>
            <person name="Barry K.W."/>
            <person name="Cichocki N."/>
            <person name="Veneault-Fourrey C."/>
            <person name="LaButti K."/>
            <person name="Lindquist E.A."/>
            <person name="Lipzen A."/>
            <person name="Lundell T."/>
            <person name="Morin E."/>
            <person name="Murat C."/>
            <person name="Sun H."/>
            <person name="Tunlid A."/>
            <person name="Henrissat B."/>
            <person name="Grigoriev I.V."/>
            <person name="Hibbett D.S."/>
            <person name="Martin F."/>
            <person name="Nordberg H.P."/>
            <person name="Cantor M.N."/>
            <person name="Hua S.X."/>
        </authorList>
    </citation>
    <scope>NUCLEOTIDE SEQUENCE [LARGE SCALE GENOMIC DNA]</scope>
    <source>
        <strain evidence="2 3">LaAM-08-1</strain>
    </source>
</reference>
<dbReference type="HOGENOM" id="CLU_107722_0_0_1"/>
<dbReference type="OrthoDB" id="2550114at2759"/>